<accession>A0A972K1W3</accession>
<comment type="caution">
    <text evidence="1">The sequence shown here is derived from an EMBL/GenBank/DDBJ whole genome shotgun (WGS) entry which is preliminary data.</text>
</comment>
<proteinExistence type="predicted"/>
<dbReference type="InterPro" id="IPR007362">
    <property type="entry name" value="DUF429"/>
</dbReference>
<dbReference type="RefSeq" id="WP_171654356.1">
    <property type="nucleotide sequence ID" value="NZ_WHOD01000087.1"/>
</dbReference>
<gene>
    <name evidence="1" type="ORF">GC093_23365</name>
</gene>
<evidence type="ECO:0000313" key="2">
    <source>
        <dbReference type="Proteomes" id="UP000641588"/>
    </source>
</evidence>
<dbReference type="Pfam" id="PF04250">
    <property type="entry name" value="DUF429"/>
    <property type="match status" value="1"/>
</dbReference>
<dbReference type="EMBL" id="WHOD01000087">
    <property type="protein sequence ID" value="NOU96141.1"/>
    <property type="molecule type" value="Genomic_DNA"/>
</dbReference>
<name>A0A972K1W3_9BACL</name>
<dbReference type="AlphaFoldDB" id="A0A972K1W3"/>
<organism evidence="1 2">
    <name type="scientific">Paenibacillus foliorum</name>
    <dbReference type="NCBI Taxonomy" id="2654974"/>
    <lineage>
        <taxon>Bacteria</taxon>
        <taxon>Bacillati</taxon>
        <taxon>Bacillota</taxon>
        <taxon>Bacilli</taxon>
        <taxon>Bacillales</taxon>
        <taxon>Paenibacillaceae</taxon>
        <taxon>Paenibacillus</taxon>
    </lineage>
</organism>
<protein>
    <submittedName>
        <fullName evidence="1">DUF429 domain-containing protein</fullName>
    </submittedName>
</protein>
<reference evidence="1" key="1">
    <citation type="submission" date="2019-10" db="EMBL/GenBank/DDBJ databases">
        <title>Description of Paenibacillus glebae sp. nov.</title>
        <authorList>
            <person name="Carlier A."/>
            <person name="Qi S."/>
        </authorList>
    </citation>
    <scope>NUCLEOTIDE SEQUENCE</scope>
    <source>
        <strain evidence="1">LMG 31456</strain>
    </source>
</reference>
<dbReference type="Proteomes" id="UP000641588">
    <property type="component" value="Unassembled WGS sequence"/>
</dbReference>
<evidence type="ECO:0000313" key="1">
    <source>
        <dbReference type="EMBL" id="NOU96141.1"/>
    </source>
</evidence>
<keyword evidence="2" id="KW-1185">Reference proteome</keyword>
<sequence length="245" mass="27513">MISGQTYGGIDGCRGGWIAVTISAMSGDARTHLYSSLFELWKELNEAELLLLDMPIGLKSAGREERRCDLLARQLLRPKRTSSIFPAPVRGVLDAADYAEANVINRRMGERGLSKQTWHLVPKIREVDSLLRSDENACNIFREAHPEVCFASLFGAPMTYNKKTEEGYRERIDWLLTVFPKADKFLEQAMSQYRRSAAARDDLVDALVLAVSGVISRGELSSLPDPPEQDIYGIPMSIWHAKRDL</sequence>